<evidence type="ECO:0000313" key="1">
    <source>
        <dbReference type="EMBL" id="RRT91733.1"/>
    </source>
</evidence>
<evidence type="ECO:0000313" key="2">
    <source>
        <dbReference type="Proteomes" id="UP000267844"/>
    </source>
</evidence>
<gene>
    <name evidence="1" type="ORF">EGI89_08110</name>
</gene>
<dbReference type="Proteomes" id="UP000267844">
    <property type="component" value="Unassembled WGS sequence"/>
</dbReference>
<proteinExistence type="predicted"/>
<comment type="caution">
    <text evidence="1">The sequence shown here is derived from an EMBL/GenBank/DDBJ whole genome shotgun (WGS) entry which is preliminary data.</text>
</comment>
<sequence>MRKWIFVEVLNNRFMKKIFYLFTLFTICLNAQIVNLKILDLSDNLPLDDADVYFKNSTKNFISDMEGKAIVDLSNVSQTDELIVSKKDYQDAIINVSDLKSELTIKLEKVSEVELKEAFVTNLKSEDILKKVIENYDKNFNTEQHFYKVNFVLDAIMDSVNRDMIDVDLQFRFKKNNLKIHSNNVVNRRIVGEGRQLTSLYHMNEYFNHISLLEFVKKMQERTSENKYDEKVIISKYADKYMYEIELKNPKVNFVCNFLIDKESFAIVESFTKRENEHSEKFGYTIHNNEVMYKYRPYQNKWILKESFRNWNSTFLEKDKSQHTNDMKIKLEVKDFSIQPFPEFNKSVNEKMDIRRSFK</sequence>
<reference evidence="1 2" key="1">
    <citation type="submission" date="2018-10" db="EMBL/GenBank/DDBJ databases">
        <title>Transmission dynamics of multidrug resistant bacteria on intensive care unit surfaces.</title>
        <authorList>
            <person name="D'Souza A.W."/>
            <person name="Potter R.F."/>
            <person name="Wallace M."/>
            <person name="Shupe A."/>
            <person name="Patel S."/>
            <person name="Sun S."/>
            <person name="Gul D."/>
            <person name="Kwon J.H."/>
            <person name="Andleeb S."/>
            <person name="Burnham C.-A.D."/>
            <person name="Dantas G."/>
        </authorList>
    </citation>
    <scope>NUCLEOTIDE SEQUENCE [LARGE SCALE GENOMIC DNA]</scope>
    <source>
        <strain evidence="1 2">WF_348</strain>
    </source>
</reference>
<accession>A0A427BPE4</accession>
<organism evidence="1 2">
    <name type="scientific">Empedobacter falsenii</name>
    <dbReference type="NCBI Taxonomy" id="343874"/>
    <lineage>
        <taxon>Bacteria</taxon>
        <taxon>Pseudomonadati</taxon>
        <taxon>Bacteroidota</taxon>
        <taxon>Flavobacteriia</taxon>
        <taxon>Flavobacteriales</taxon>
        <taxon>Weeksellaceae</taxon>
        <taxon>Empedobacter</taxon>
    </lineage>
</organism>
<dbReference type="AlphaFoldDB" id="A0A427BPE4"/>
<dbReference type="EMBL" id="RHPO01000013">
    <property type="protein sequence ID" value="RRT91733.1"/>
    <property type="molecule type" value="Genomic_DNA"/>
</dbReference>
<name>A0A427BPE4_9FLAO</name>
<protein>
    <recommendedName>
        <fullName evidence="3">Carboxypeptidase-like regulatory domain-containing protein</fullName>
    </recommendedName>
</protein>
<evidence type="ECO:0008006" key="3">
    <source>
        <dbReference type="Google" id="ProtNLM"/>
    </source>
</evidence>